<evidence type="ECO:0000256" key="1">
    <source>
        <dbReference type="ARBA" id="ARBA00001936"/>
    </source>
</evidence>
<comment type="cofactor">
    <cofactor evidence="2">
        <name>Mg(2+)</name>
        <dbReference type="ChEBI" id="CHEBI:18420"/>
    </cofactor>
</comment>
<comment type="cofactor">
    <cofactor evidence="1">
        <name>Mn(2+)</name>
        <dbReference type="ChEBI" id="CHEBI:29035"/>
    </cofactor>
</comment>
<feature type="domain" description="Endonuclease/exonuclease/phosphatase" evidence="9">
    <location>
        <begin position="20"/>
        <end position="250"/>
    </location>
</feature>
<accession>A0ABP8Q7R8</accession>
<dbReference type="Proteomes" id="UP001500503">
    <property type="component" value="Unassembled WGS sequence"/>
</dbReference>
<proteinExistence type="predicted"/>
<evidence type="ECO:0000256" key="4">
    <source>
        <dbReference type="ARBA" id="ARBA00022723"/>
    </source>
</evidence>
<evidence type="ECO:0000256" key="3">
    <source>
        <dbReference type="ARBA" id="ARBA00022722"/>
    </source>
</evidence>
<dbReference type="RefSeq" id="WP_345466736.1">
    <property type="nucleotide sequence ID" value="NZ_BAABHF010000024.1"/>
</dbReference>
<evidence type="ECO:0000256" key="5">
    <source>
        <dbReference type="ARBA" id="ARBA00022763"/>
    </source>
</evidence>
<comment type="caution">
    <text evidence="10">The sequence shown here is derived from an EMBL/GenBank/DDBJ whole genome shotgun (WGS) entry which is preliminary data.</text>
</comment>
<keyword evidence="5" id="KW-0227">DNA damage</keyword>
<protein>
    <recommendedName>
        <fullName evidence="9">Endonuclease/exonuclease/phosphatase domain-containing protein</fullName>
    </recommendedName>
</protein>
<keyword evidence="3" id="KW-0540">Nuclease</keyword>
<evidence type="ECO:0000256" key="2">
    <source>
        <dbReference type="ARBA" id="ARBA00001946"/>
    </source>
</evidence>
<dbReference type="EMBL" id="BAABHF010000024">
    <property type="protein sequence ID" value="GAA4498792.1"/>
    <property type="molecule type" value="Genomic_DNA"/>
</dbReference>
<keyword evidence="6" id="KW-0378">Hydrolase</keyword>
<evidence type="ECO:0000259" key="9">
    <source>
        <dbReference type="Pfam" id="PF03372"/>
    </source>
</evidence>
<dbReference type="Pfam" id="PF03372">
    <property type="entry name" value="Exo_endo_phos"/>
    <property type="match status" value="1"/>
</dbReference>
<keyword evidence="8" id="KW-0234">DNA repair</keyword>
<keyword evidence="4" id="KW-0479">Metal-binding</keyword>
<gene>
    <name evidence="10" type="ORF">GCM10023191_044570</name>
</gene>
<evidence type="ECO:0000313" key="11">
    <source>
        <dbReference type="Proteomes" id="UP001500503"/>
    </source>
</evidence>
<dbReference type="InterPro" id="IPR051547">
    <property type="entry name" value="TDP2-like"/>
</dbReference>
<dbReference type="PANTHER" id="PTHR15822:SF4">
    <property type="entry name" value="TYROSYL-DNA PHOSPHODIESTERASE 2"/>
    <property type="match status" value="1"/>
</dbReference>
<keyword evidence="7" id="KW-0460">Magnesium</keyword>
<dbReference type="SUPFAM" id="SSF56219">
    <property type="entry name" value="DNase I-like"/>
    <property type="match status" value="1"/>
</dbReference>
<reference evidence="11" key="1">
    <citation type="journal article" date="2019" name="Int. J. Syst. Evol. Microbiol.">
        <title>The Global Catalogue of Microorganisms (GCM) 10K type strain sequencing project: providing services to taxonomists for standard genome sequencing and annotation.</title>
        <authorList>
            <consortium name="The Broad Institute Genomics Platform"/>
            <consortium name="The Broad Institute Genome Sequencing Center for Infectious Disease"/>
            <person name="Wu L."/>
            <person name="Ma J."/>
        </authorList>
    </citation>
    <scope>NUCLEOTIDE SEQUENCE [LARGE SCALE GENOMIC DNA]</scope>
    <source>
        <strain evidence="11">JCM 17933</strain>
    </source>
</reference>
<name>A0ABP8Q7R8_9ACTN</name>
<evidence type="ECO:0000256" key="6">
    <source>
        <dbReference type="ARBA" id="ARBA00022801"/>
    </source>
</evidence>
<keyword evidence="11" id="KW-1185">Reference proteome</keyword>
<sequence>MTYDIAEPYGPLITSTLRLVTWNVWARFGPWESRETAIKATLARHDPDVVALVEAWDGQAERLGMPHHVFAGEGLAVLSRWPIERHEWRRLPGPEGAGGGVVFTEIAGPRGPVQIFTVALTWRLEHGAVRQEQVRALSAFVAELQRRSRPTIVCGDFNADPDSDEIRMLTGKAATAVPDLVCYDAWDTAGTGGPGHTWARANPWAAPVLWPDRRIDHILSAWPRRGGAGHPVHCEVIGADPVDDVVPSDHYGVLADLRY</sequence>
<evidence type="ECO:0000313" key="10">
    <source>
        <dbReference type="EMBL" id="GAA4498792.1"/>
    </source>
</evidence>
<dbReference type="InterPro" id="IPR036691">
    <property type="entry name" value="Endo/exonu/phosph_ase_sf"/>
</dbReference>
<organism evidence="10 11">
    <name type="scientific">Actinoallomurus oryzae</name>
    <dbReference type="NCBI Taxonomy" id="502180"/>
    <lineage>
        <taxon>Bacteria</taxon>
        <taxon>Bacillati</taxon>
        <taxon>Actinomycetota</taxon>
        <taxon>Actinomycetes</taxon>
        <taxon>Streptosporangiales</taxon>
        <taxon>Thermomonosporaceae</taxon>
        <taxon>Actinoallomurus</taxon>
    </lineage>
</organism>
<dbReference type="Gene3D" id="3.60.10.10">
    <property type="entry name" value="Endonuclease/exonuclease/phosphatase"/>
    <property type="match status" value="1"/>
</dbReference>
<evidence type="ECO:0000256" key="7">
    <source>
        <dbReference type="ARBA" id="ARBA00022842"/>
    </source>
</evidence>
<evidence type="ECO:0000256" key="8">
    <source>
        <dbReference type="ARBA" id="ARBA00023204"/>
    </source>
</evidence>
<dbReference type="PANTHER" id="PTHR15822">
    <property type="entry name" value="TRAF AND TNF RECEPTOR-ASSOCIATED PROTEIN"/>
    <property type="match status" value="1"/>
</dbReference>
<dbReference type="InterPro" id="IPR005135">
    <property type="entry name" value="Endo/exonuclease/phosphatase"/>
</dbReference>